<organism evidence="1 2">
    <name type="scientific">Candidatus Scalindua japonica</name>
    <dbReference type="NCBI Taxonomy" id="1284222"/>
    <lineage>
        <taxon>Bacteria</taxon>
        <taxon>Pseudomonadati</taxon>
        <taxon>Planctomycetota</taxon>
        <taxon>Candidatus Brocadiia</taxon>
        <taxon>Candidatus Brocadiales</taxon>
        <taxon>Candidatus Scalinduaceae</taxon>
        <taxon>Candidatus Scalindua</taxon>
    </lineage>
</organism>
<gene>
    <name evidence="1" type="ORF">SCALIN_C21_0012</name>
</gene>
<evidence type="ECO:0000313" key="1">
    <source>
        <dbReference type="EMBL" id="GAX61285.1"/>
    </source>
</evidence>
<proteinExistence type="predicted"/>
<dbReference type="AlphaFoldDB" id="A0A286TZG2"/>
<dbReference type="GO" id="GO:0016787">
    <property type="term" value="F:hydrolase activity"/>
    <property type="evidence" value="ECO:0007669"/>
    <property type="project" value="UniProtKB-KW"/>
</dbReference>
<dbReference type="Proteomes" id="UP000218542">
    <property type="component" value="Unassembled WGS sequence"/>
</dbReference>
<dbReference type="RefSeq" id="WP_096894679.1">
    <property type="nucleotide sequence ID" value="NZ_BAOS01000021.1"/>
</dbReference>
<evidence type="ECO:0000313" key="2">
    <source>
        <dbReference type="Proteomes" id="UP000218542"/>
    </source>
</evidence>
<reference evidence="2" key="1">
    <citation type="journal article" date="2017" name="Environ. Microbiol. Rep.">
        <title>Genetic Diversity of Marine Anaerobic Ammonium-Oxidizing Bacteria as Revealed by Genomic and Proteomic Analyses of 'Candidatus Scalindua japonica'.</title>
        <authorList>
            <person name="Oshiki M."/>
            <person name="Mizuto K."/>
            <person name="Kimura Z."/>
            <person name="Kindaichi T."/>
            <person name="Satoh H."/>
            <person name="Okabe S."/>
        </authorList>
    </citation>
    <scope>NUCLEOTIDE SEQUENCE [LARGE SCALE GENOMIC DNA]</scope>
    <source>
        <strain evidence="2">husup-a2</strain>
    </source>
</reference>
<dbReference type="OrthoDB" id="9801336at2"/>
<comment type="caution">
    <text evidence="1">The sequence shown here is derived from an EMBL/GenBank/DDBJ whole genome shotgun (WGS) entry which is preliminary data.</text>
</comment>
<keyword evidence="2" id="KW-1185">Reference proteome</keyword>
<protein>
    <submittedName>
        <fullName evidence="1">Hydrolases of the HAD superfamily</fullName>
    </submittedName>
</protein>
<accession>A0A286TZG2</accession>
<keyword evidence="1" id="KW-0378">Hydrolase</keyword>
<name>A0A286TZG2_9BACT</name>
<sequence>MLDKRIFRSIVLCLIINLLIHNGYSQGLEENSETDIISKRQYVITERLENIYSSFRDIFDGYIEYRNFTYFRYDASDDKINRAEGIFKLEYEKYLGNLGKILVSPKLIFDNDNYSSSYIDEFENRGVRRLSFDLEEYYAEFNFNSFDLKIGKQIFSWGKADGFNPTDNLNPRDYIDLFVEEEKIGVPAINLTYYWKNFTFDFVFIPTYTPTRLPLINARHSFLDPETQFVINGRELPADKLSSSQTAIRILRHISGWDLSVSYYDGYDDLTLATVESDQSLTPRYNRTRVVGVDLATTFGGLGIHGEAAQFFYDGSKDEDYLQYILGIDYTWTNVIYDHDIFLILEYMGDNTTQSREDKRPAFASGLGRVFRNSLLSTITYKFSETFELETKLANNLDHHMSYVINPEINYDITDELKLTVGIDFIEGTQTTFFGQFDNDDRGYFFLRYSF</sequence>
<dbReference type="EMBL" id="BAOS01000021">
    <property type="protein sequence ID" value="GAX61285.1"/>
    <property type="molecule type" value="Genomic_DNA"/>
</dbReference>
<dbReference type="SUPFAM" id="SSF56935">
    <property type="entry name" value="Porins"/>
    <property type="match status" value="1"/>
</dbReference>